<reference evidence="2" key="1">
    <citation type="submission" date="2023-07" db="EMBL/GenBank/DDBJ databases">
        <authorList>
            <person name="Kim M.K."/>
        </authorList>
    </citation>
    <scope>NUCLEOTIDE SEQUENCE</scope>
    <source>
        <strain evidence="2">CA1-15</strain>
    </source>
</reference>
<dbReference type="Gene3D" id="3.30.530.20">
    <property type="match status" value="1"/>
</dbReference>
<dbReference type="Proteomes" id="UP001176468">
    <property type="component" value="Unassembled WGS sequence"/>
</dbReference>
<name>A0ABT8ZY37_9SPHN</name>
<comment type="caution">
    <text evidence="2">The sequence shown here is derived from an EMBL/GenBank/DDBJ whole genome shotgun (WGS) entry which is preliminary data.</text>
</comment>
<dbReference type="InterPro" id="IPR023393">
    <property type="entry name" value="START-like_dom_sf"/>
</dbReference>
<keyword evidence="1" id="KW-0472">Membrane</keyword>
<keyword evidence="1" id="KW-0812">Transmembrane</keyword>
<dbReference type="InterPro" id="IPR010419">
    <property type="entry name" value="CO_DH_gsu"/>
</dbReference>
<gene>
    <name evidence="2" type="ORF">Q5H94_07635</name>
</gene>
<dbReference type="PANTHER" id="PTHR38588">
    <property type="entry name" value="BLL0334 PROTEIN"/>
    <property type="match status" value="1"/>
</dbReference>
<evidence type="ECO:0000313" key="3">
    <source>
        <dbReference type="Proteomes" id="UP001176468"/>
    </source>
</evidence>
<keyword evidence="3" id="KW-1185">Reference proteome</keyword>
<accession>A0ABT8ZY37</accession>
<proteinExistence type="predicted"/>
<dbReference type="SUPFAM" id="SSF55961">
    <property type="entry name" value="Bet v1-like"/>
    <property type="match status" value="1"/>
</dbReference>
<evidence type="ECO:0000256" key="1">
    <source>
        <dbReference type="SAM" id="Phobius"/>
    </source>
</evidence>
<dbReference type="Pfam" id="PF06240">
    <property type="entry name" value="COXG"/>
    <property type="match status" value="1"/>
</dbReference>
<dbReference type="EMBL" id="JAUQSZ010000004">
    <property type="protein sequence ID" value="MDO7842193.1"/>
    <property type="molecule type" value="Genomic_DNA"/>
</dbReference>
<feature type="transmembrane region" description="Helical" evidence="1">
    <location>
        <begin position="216"/>
        <end position="236"/>
    </location>
</feature>
<evidence type="ECO:0000313" key="2">
    <source>
        <dbReference type="EMBL" id="MDO7842193.1"/>
    </source>
</evidence>
<sequence length="241" mass="23866">MEMTGRQRIEAPRAAVWAALNDPEILKRCIPGCQTLEKTGDDRMTATAAVKIGPIGAKFAGEVTLSDLDPPNGYRISGEGSGGAAGFAKGGATVRLSDDGPGATWLDYEVSAQVGGKLAQLGGALIDATAKQMAGQFFKKLAAVMAEARPAPAEPAAAAEPAPAAAPVAAAIAAPPPPPPASAGAPALAWGIAALCAALIGFVLGRQAAGWESAGAWPGLAIGLAFVVVAGAGFAFGKASR</sequence>
<organism evidence="2 3">
    <name type="scientific">Sphingomonas immobilis</name>
    <dbReference type="NCBI Taxonomy" id="3063997"/>
    <lineage>
        <taxon>Bacteria</taxon>
        <taxon>Pseudomonadati</taxon>
        <taxon>Pseudomonadota</taxon>
        <taxon>Alphaproteobacteria</taxon>
        <taxon>Sphingomonadales</taxon>
        <taxon>Sphingomonadaceae</taxon>
        <taxon>Sphingomonas</taxon>
    </lineage>
</organism>
<keyword evidence="1" id="KW-1133">Transmembrane helix</keyword>
<feature type="transmembrane region" description="Helical" evidence="1">
    <location>
        <begin position="187"/>
        <end position="204"/>
    </location>
</feature>
<protein>
    <submittedName>
        <fullName evidence="2">Carbon monoxide dehydrogenase subunit G</fullName>
    </submittedName>
</protein>
<dbReference type="PANTHER" id="PTHR38588:SF1">
    <property type="entry name" value="BLL0334 PROTEIN"/>
    <property type="match status" value="1"/>
</dbReference>
<dbReference type="CDD" id="cd05018">
    <property type="entry name" value="CoxG"/>
    <property type="match status" value="1"/>
</dbReference>